<dbReference type="InterPro" id="IPR036047">
    <property type="entry name" value="F-box-like_dom_sf"/>
</dbReference>
<dbReference type="AlphaFoldDB" id="A0A8S2UG80"/>
<dbReference type="Pfam" id="PF12937">
    <property type="entry name" value="F-box-like"/>
    <property type="match status" value="1"/>
</dbReference>
<proteinExistence type="predicted"/>
<dbReference type="PROSITE" id="PS50181">
    <property type="entry name" value="FBOX"/>
    <property type="match status" value="1"/>
</dbReference>
<gene>
    <name evidence="2" type="ORF">GIL414_LOCUS27572</name>
</gene>
<sequence>MKFLLFVTLPVELTYRILDYLDDFSTVYSIRDVCTRLNMIIDAYGRHQ</sequence>
<evidence type="ECO:0000313" key="3">
    <source>
        <dbReference type="Proteomes" id="UP000681720"/>
    </source>
</evidence>
<name>A0A8S2UG80_9BILA</name>
<dbReference type="SUPFAM" id="SSF81383">
    <property type="entry name" value="F-box domain"/>
    <property type="match status" value="1"/>
</dbReference>
<feature type="domain" description="F-box" evidence="1">
    <location>
        <begin position="3"/>
        <end position="48"/>
    </location>
</feature>
<accession>A0A8S2UG80</accession>
<dbReference type="InterPro" id="IPR001810">
    <property type="entry name" value="F-box_dom"/>
</dbReference>
<reference evidence="2" key="1">
    <citation type="submission" date="2021-02" db="EMBL/GenBank/DDBJ databases">
        <authorList>
            <person name="Nowell W R."/>
        </authorList>
    </citation>
    <scope>NUCLEOTIDE SEQUENCE</scope>
</reference>
<comment type="caution">
    <text evidence="2">The sequence shown here is derived from an EMBL/GenBank/DDBJ whole genome shotgun (WGS) entry which is preliminary data.</text>
</comment>
<feature type="non-terminal residue" evidence="2">
    <location>
        <position position="48"/>
    </location>
</feature>
<dbReference type="EMBL" id="CAJOBJ010044149">
    <property type="protein sequence ID" value="CAF4341679.1"/>
    <property type="molecule type" value="Genomic_DNA"/>
</dbReference>
<evidence type="ECO:0000313" key="2">
    <source>
        <dbReference type="EMBL" id="CAF4341679.1"/>
    </source>
</evidence>
<evidence type="ECO:0000259" key="1">
    <source>
        <dbReference type="PROSITE" id="PS50181"/>
    </source>
</evidence>
<organism evidence="2 3">
    <name type="scientific">Rotaria magnacalcarata</name>
    <dbReference type="NCBI Taxonomy" id="392030"/>
    <lineage>
        <taxon>Eukaryota</taxon>
        <taxon>Metazoa</taxon>
        <taxon>Spiralia</taxon>
        <taxon>Gnathifera</taxon>
        <taxon>Rotifera</taxon>
        <taxon>Eurotatoria</taxon>
        <taxon>Bdelloidea</taxon>
        <taxon>Philodinida</taxon>
        <taxon>Philodinidae</taxon>
        <taxon>Rotaria</taxon>
    </lineage>
</organism>
<protein>
    <recommendedName>
        <fullName evidence="1">F-box domain-containing protein</fullName>
    </recommendedName>
</protein>
<dbReference type="Proteomes" id="UP000681720">
    <property type="component" value="Unassembled WGS sequence"/>
</dbReference>